<dbReference type="Pfam" id="PF03613">
    <property type="entry name" value="EIID-AGA"/>
    <property type="match status" value="1"/>
</dbReference>
<keyword evidence="1" id="KW-0812">Transmembrane</keyword>
<comment type="caution">
    <text evidence="2">The sequence shown here is derived from an EMBL/GenBank/DDBJ whole genome shotgun (WGS) entry which is preliminary data.</text>
</comment>
<keyword evidence="3" id="KW-1185">Reference proteome</keyword>
<feature type="transmembrane region" description="Helical" evidence="1">
    <location>
        <begin position="254"/>
        <end position="274"/>
    </location>
</feature>
<organism evidence="2 3">
    <name type="scientific">Pediococcus pentosaceus</name>
    <dbReference type="NCBI Taxonomy" id="1255"/>
    <lineage>
        <taxon>Bacteria</taxon>
        <taxon>Bacillati</taxon>
        <taxon>Bacillota</taxon>
        <taxon>Bacilli</taxon>
        <taxon>Lactobacillales</taxon>
        <taxon>Lactobacillaceae</taxon>
        <taxon>Pediococcus</taxon>
    </lineage>
</organism>
<evidence type="ECO:0000313" key="3">
    <source>
        <dbReference type="Proteomes" id="UP000472573"/>
    </source>
</evidence>
<feature type="transmembrane region" description="Helical" evidence="1">
    <location>
        <begin position="141"/>
        <end position="162"/>
    </location>
</feature>
<dbReference type="RefSeq" id="WP_159276725.1">
    <property type="nucleotide sequence ID" value="NZ_WENB01000006.1"/>
</dbReference>
<proteinExistence type="predicted"/>
<accession>A0ABQ6XF08</accession>
<evidence type="ECO:0000313" key="2">
    <source>
        <dbReference type="EMBL" id="KAF0412465.1"/>
    </source>
</evidence>
<dbReference type="PROSITE" id="PS51108">
    <property type="entry name" value="PTS_EIID"/>
    <property type="match status" value="1"/>
</dbReference>
<keyword evidence="1" id="KW-0472">Membrane</keyword>
<feature type="transmembrane region" description="Helical" evidence="1">
    <location>
        <begin position="182"/>
        <end position="207"/>
    </location>
</feature>
<gene>
    <name evidence="2" type="ORF">GBO79_09200</name>
</gene>
<dbReference type="InterPro" id="IPR050303">
    <property type="entry name" value="GatZ_KbaZ_carbometab"/>
</dbReference>
<name>A0ABQ6XF08_PEDPE</name>
<dbReference type="Proteomes" id="UP000472573">
    <property type="component" value="Unassembled WGS sequence"/>
</dbReference>
<reference evidence="3" key="1">
    <citation type="submission" date="2020-03" db="EMBL/GenBank/DDBJ databases">
        <title>SpeciesPrimer: A bioinformatics pipeline dedicated to the design of qPCR primers for the quantification of bacterial species.</title>
        <authorList>
            <person name="Dreier M."/>
            <person name="Berthoud H."/>
            <person name="Shani N."/>
            <person name="Wechsler D."/>
            <person name="Junier P."/>
        </authorList>
    </citation>
    <scope>NUCLEOTIDE SEQUENCE [LARGE SCALE GENOMIC DNA]</scope>
    <source>
        <strain evidence="3">FAM13073</strain>
    </source>
</reference>
<dbReference type="EMBL" id="WENB01000006">
    <property type="protein sequence ID" value="KAF0412465.1"/>
    <property type="molecule type" value="Genomic_DNA"/>
</dbReference>
<dbReference type="PANTHER" id="PTHR32502:SF23">
    <property type="entry name" value="TRANSPORT PROTEIN, PTS SYSTEM"/>
    <property type="match status" value="1"/>
</dbReference>
<protein>
    <submittedName>
        <fullName evidence="2">PTS mannose transporter subunit IID</fullName>
    </submittedName>
</protein>
<feature type="transmembrane region" description="Helical" evidence="1">
    <location>
        <begin position="68"/>
        <end position="86"/>
    </location>
</feature>
<dbReference type="PANTHER" id="PTHR32502">
    <property type="entry name" value="N-ACETYLGALACTOSAMINE PERMEASE II COMPONENT-RELATED"/>
    <property type="match status" value="1"/>
</dbReference>
<evidence type="ECO:0000256" key="1">
    <source>
        <dbReference type="SAM" id="Phobius"/>
    </source>
</evidence>
<dbReference type="InterPro" id="IPR004704">
    <property type="entry name" value="PTS_IID_man"/>
</dbReference>
<keyword evidence="1" id="KW-1133">Transmembrane helix</keyword>
<feature type="transmembrane region" description="Helical" evidence="1">
    <location>
        <begin position="25"/>
        <end position="47"/>
    </location>
</feature>
<sequence>MKITKDLTKDEKKMLNSMFWRSQTMYISVNPVLMGGGGFAYALMPFINRFYKNNESERREALQREAGYFSTTVPMSTFIMGIAASMEKENSQTENFDTNSISAVKTSLMGPLAGIGDSFFWGVWRVVCAGLAINFARQENFLAPIFFLLMFNIPNYLIRYYGGFLGYSLGSKYIKELYSNGLMQVLTKAASILGIMMVGAMTVQMVIFKTTLKWTMQGKTVMNVQSVLDQMFKGLIPVLVTLLCFKLLKDKKIGVIGLIFAIVIISVILSVVGIV</sequence>